<dbReference type="EMBL" id="BSQG01000003">
    <property type="protein sequence ID" value="GLU48023.1"/>
    <property type="molecule type" value="Genomic_DNA"/>
</dbReference>
<dbReference type="RefSeq" id="WP_285759362.1">
    <property type="nucleotide sequence ID" value="NZ_BSQG01000003.1"/>
</dbReference>
<name>A0A9W6P6R0_9ACTN</name>
<evidence type="ECO:0000313" key="3">
    <source>
        <dbReference type="EMBL" id="GLU48023.1"/>
    </source>
</evidence>
<comment type="caution">
    <text evidence="3">The sequence shown here is derived from an EMBL/GenBank/DDBJ whole genome shotgun (WGS) entry which is preliminary data.</text>
</comment>
<proteinExistence type="predicted"/>
<organism evidence="3 4">
    <name type="scientific">Nocardiopsis ansamitocini</name>
    <dbReference type="NCBI Taxonomy" id="1670832"/>
    <lineage>
        <taxon>Bacteria</taxon>
        <taxon>Bacillati</taxon>
        <taxon>Actinomycetota</taxon>
        <taxon>Actinomycetes</taxon>
        <taxon>Streptosporangiales</taxon>
        <taxon>Nocardiopsidaceae</taxon>
        <taxon>Nocardiopsis</taxon>
    </lineage>
</organism>
<keyword evidence="2" id="KW-0812">Transmembrane</keyword>
<evidence type="ECO:0000256" key="2">
    <source>
        <dbReference type="SAM" id="Phobius"/>
    </source>
</evidence>
<reference evidence="3" key="1">
    <citation type="submission" date="2023-02" db="EMBL/GenBank/DDBJ databases">
        <title>Nocardiopsis ansamitocini NBRC 112285.</title>
        <authorList>
            <person name="Ichikawa N."/>
            <person name="Sato H."/>
            <person name="Tonouchi N."/>
        </authorList>
    </citation>
    <scope>NUCLEOTIDE SEQUENCE</scope>
    <source>
        <strain evidence="3">NBRC 112285</strain>
    </source>
</reference>
<gene>
    <name evidence="3" type="ORF">Nans01_23740</name>
</gene>
<keyword evidence="4" id="KW-1185">Reference proteome</keyword>
<feature type="compositionally biased region" description="Low complexity" evidence="1">
    <location>
        <begin position="32"/>
        <end position="43"/>
    </location>
</feature>
<feature type="compositionally biased region" description="Low complexity" evidence="1">
    <location>
        <begin position="90"/>
        <end position="102"/>
    </location>
</feature>
<evidence type="ECO:0000256" key="1">
    <source>
        <dbReference type="SAM" id="MobiDB-lite"/>
    </source>
</evidence>
<dbReference type="AlphaFoldDB" id="A0A9W6P6R0"/>
<feature type="region of interest" description="Disordered" evidence="1">
    <location>
        <begin position="1"/>
        <end position="113"/>
    </location>
</feature>
<sequence>MAQPPSGPQQPYEQQPHGEGGGPPEGPGGAYGHPQQPYGEQSYGSGGYPPPGSPGPGGAYGHPQQPYGEQSYGSGGYPPPGSPGPGGAYGHPQQPYGQMPYGGQPGYGGGFQPPPPAKSNGCLIGGIIGAVVVLLLVIGLVVVVVVGLSASDSSSGPSDSGTGTPEATYFSQLPGCEVFEGPQLEEIVPDLQNQTDEASDTEGEDWWEGRTCVWQTSPSSFERSGYVWAMVMRNDDEGLTSADQWAADDLALYAEDYPTTDVPGLGDGAVSWYDTDKKLGCVAAYVSNVSLATCYDSFTSAEDSIPEADAVASADELARAAMTAIEEGDYR</sequence>
<keyword evidence="2" id="KW-1133">Transmembrane helix</keyword>
<protein>
    <recommendedName>
        <fullName evidence="5">DUF3558 domain-containing protein</fullName>
    </recommendedName>
</protein>
<feature type="transmembrane region" description="Helical" evidence="2">
    <location>
        <begin position="123"/>
        <end position="148"/>
    </location>
</feature>
<evidence type="ECO:0000313" key="4">
    <source>
        <dbReference type="Proteomes" id="UP001165092"/>
    </source>
</evidence>
<feature type="compositionally biased region" description="Gly residues" evidence="1">
    <location>
        <begin position="18"/>
        <end position="31"/>
    </location>
</feature>
<keyword evidence="2" id="KW-0472">Membrane</keyword>
<dbReference type="Proteomes" id="UP001165092">
    <property type="component" value="Unassembled WGS sequence"/>
</dbReference>
<accession>A0A9W6P6R0</accession>
<evidence type="ECO:0008006" key="5">
    <source>
        <dbReference type="Google" id="ProtNLM"/>
    </source>
</evidence>